<dbReference type="Proteomes" id="UP001253463">
    <property type="component" value="Unassembled WGS sequence"/>
</dbReference>
<protein>
    <submittedName>
        <fullName evidence="2">Uncharacterized protein</fullName>
    </submittedName>
</protein>
<comment type="caution">
    <text evidence="2">The sequence shown here is derived from an EMBL/GenBank/DDBJ whole genome shotgun (WGS) entry which is preliminary data.</text>
</comment>
<feature type="transmembrane region" description="Helical" evidence="1">
    <location>
        <begin position="120"/>
        <end position="141"/>
    </location>
</feature>
<feature type="transmembrane region" description="Helical" evidence="1">
    <location>
        <begin position="97"/>
        <end position="114"/>
    </location>
</feature>
<evidence type="ECO:0000313" key="2">
    <source>
        <dbReference type="EMBL" id="ELN6933041.1"/>
    </source>
</evidence>
<keyword evidence="1" id="KW-1133">Transmembrane helix</keyword>
<gene>
    <name evidence="2" type="ORF">RZY48_002459</name>
</gene>
<organism evidence="2 3">
    <name type="scientific">Vibrio navarrensis</name>
    <dbReference type="NCBI Taxonomy" id="29495"/>
    <lineage>
        <taxon>Bacteria</taxon>
        <taxon>Pseudomonadati</taxon>
        <taxon>Pseudomonadota</taxon>
        <taxon>Gammaproteobacteria</taxon>
        <taxon>Vibrionales</taxon>
        <taxon>Vibrionaceae</taxon>
        <taxon>Vibrio</taxon>
    </lineage>
</organism>
<evidence type="ECO:0000313" key="3">
    <source>
        <dbReference type="Proteomes" id="UP001253463"/>
    </source>
</evidence>
<evidence type="ECO:0000256" key="1">
    <source>
        <dbReference type="SAM" id="Phobius"/>
    </source>
</evidence>
<name>A0AAI9CVA1_9VIBR</name>
<sequence>MSVVDEVKKIDINTATAITLFFFSVLAPGLLMVFLYKRDLFINLETLKLVLFSLALGAPGVVLPQFISTICAVVYSSKLNVPRAILGDPKEWFFRHSVSNAINMYLLIFIGYEFDLNFHMFAWIYLGSILLLSIYEMFYLFKRGIHPGKYPPIKVE</sequence>
<accession>A0AAI9CVA1</accession>
<dbReference type="AlphaFoldDB" id="A0AAI9CVA1"/>
<reference evidence="2" key="1">
    <citation type="submission" date="2023-10" db="EMBL/GenBank/DDBJ databases">
        <authorList>
            <consortium name="PulseNet: The National Subtyping Network for Foodborne Disease Surveillance"/>
        </authorList>
    </citation>
    <scope>NUCLEOTIDE SEQUENCE</scope>
    <source>
        <strain evidence="2">PNUSAV004886</strain>
    </source>
</reference>
<keyword evidence="1" id="KW-0472">Membrane</keyword>
<proteinExistence type="predicted"/>
<feature type="transmembrane region" description="Helical" evidence="1">
    <location>
        <begin position="12"/>
        <end position="36"/>
    </location>
</feature>
<dbReference type="EMBL" id="ABNSCA010000005">
    <property type="protein sequence ID" value="ELN6933041.1"/>
    <property type="molecule type" value="Genomic_DNA"/>
</dbReference>
<feature type="transmembrane region" description="Helical" evidence="1">
    <location>
        <begin position="56"/>
        <end position="76"/>
    </location>
</feature>
<keyword evidence="1" id="KW-0812">Transmembrane</keyword>